<feature type="region of interest" description="Disordered" evidence="1">
    <location>
        <begin position="124"/>
        <end position="197"/>
    </location>
</feature>
<sequence>MIDDVPYGHQWIHTGATATDVNEYGVIVDISARIQSFGAAAVDTSVATPPTLSYSYAVQYTVTDEAGNSATPAWRLIRIVCVQPEVYCTSLDLDTGSTLGRCTVNGACMGDNFAAVNGGVGMSGMSSSSSTTTTTTSTLGSGINENNAPRTSSVSSSSSSSSKGSGSSTSESGSANSGSQHLDDYEPPATPNGPRIALLGPRYMELQQRSSFDRCHSSASLQSVCDPGAQAFDPREGNLDRRVTVCGQPLIPPRGQVAVPVLLACGTSTQLPGSFNLTYSVRNSAGAIASTWRQITVRPMCPEEERPCNDGVSCSMEGLCPTTTALAPVSPASTARPNLPPVISLITSDILPSRVGVKQGSSYSYCNGSDPSHDAPCELGALAIDPDGGPGFQVTNLTGSIIACPPTACLGKGGCPLKIMRSYRLTSRGLDGCGINTMAPVGTVFAVDLWVWDSNSANASVVRYVEITEPCPPTSEFETSKLQLCQDLSGSFYCSPLPCEKANAMRLPYSSPPVLGLIADTMYIEYGTVPPYYLGPCVSLPTSADTIRVNKGGSMQLCGAYAIAKTVYGDGRIDVTDLTSSIDIVPDIQCDTTYIRASSGGAGSESYAAAGRFCSSCPLEMLHLPGKCPPGTYSYRYVC</sequence>
<proteinExistence type="predicted"/>
<dbReference type="InterPro" id="IPR013783">
    <property type="entry name" value="Ig-like_fold"/>
</dbReference>
<dbReference type="Proteomes" id="UP001165080">
    <property type="component" value="Unassembled WGS sequence"/>
</dbReference>
<dbReference type="AlphaFoldDB" id="A0A9W6BVL9"/>
<evidence type="ECO:0000313" key="2">
    <source>
        <dbReference type="EMBL" id="GLC58893.1"/>
    </source>
</evidence>
<evidence type="ECO:0000313" key="3">
    <source>
        <dbReference type="Proteomes" id="UP001165080"/>
    </source>
</evidence>
<evidence type="ECO:0000256" key="1">
    <source>
        <dbReference type="SAM" id="MobiDB-lite"/>
    </source>
</evidence>
<feature type="compositionally biased region" description="Low complexity" evidence="1">
    <location>
        <begin position="124"/>
        <end position="142"/>
    </location>
</feature>
<reference evidence="2 3" key="1">
    <citation type="journal article" date="2023" name="Commun. Biol.">
        <title>Reorganization of the ancestral sex-determining regions during the evolution of trioecy in Pleodorina starrii.</title>
        <authorList>
            <person name="Takahashi K."/>
            <person name="Suzuki S."/>
            <person name="Kawai-Toyooka H."/>
            <person name="Yamamoto K."/>
            <person name="Hamaji T."/>
            <person name="Ootsuki R."/>
            <person name="Yamaguchi H."/>
            <person name="Kawachi M."/>
            <person name="Higashiyama T."/>
            <person name="Nozaki H."/>
        </authorList>
    </citation>
    <scope>NUCLEOTIDE SEQUENCE [LARGE SCALE GENOMIC DNA]</scope>
    <source>
        <strain evidence="2 3">NIES-4479</strain>
    </source>
</reference>
<evidence type="ECO:0008006" key="4">
    <source>
        <dbReference type="Google" id="ProtNLM"/>
    </source>
</evidence>
<dbReference type="Gene3D" id="2.60.40.10">
    <property type="entry name" value="Immunoglobulins"/>
    <property type="match status" value="2"/>
</dbReference>
<comment type="caution">
    <text evidence="2">The sequence shown here is derived from an EMBL/GenBank/DDBJ whole genome shotgun (WGS) entry which is preliminary data.</text>
</comment>
<name>A0A9W6BVL9_9CHLO</name>
<organism evidence="2 3">
    <name type="scientific">Pleodorina starrii</name>
    <dbReference type="NCBI Taxonomy" id="330485"/>
    <lineage>
        <taxon>Eukaryota</taxon>
        <taxon>Viridiplantae</taxon>
        <taxon>Chlorophyta</taxon>
        <taxon>core chlorophytes</taxon>
        <taxon>Chlorophyceae</taxon>
        <taxon>CS clade</taxon>
        <taxon>Chlamydomonadales</taxon>
        <taxon>Volvocaceae</taxon>
        <taxon>Pleodorina</taxon>
    </lineage>
</organism>
<protein>
    <recommendedName>
        <fullName evidence="4">Pesticidal crystal protein Cry22Aa Ig-like domain-containing protein</fullName>
    </recommendedName>
</protein>
<gene>
    <name evidence="2" type="primary">PLESTB002113</name>
    <name evidence="2" type="ORF">PLESTB_001414500</name>
</gene>
<accession>A0A9W6BVL9</accession>
<dbReference type="EMBL" id="BRXU01000025">
    <property type="protein sequence ID" value="GLC58893.1"/>
    <property type="molecule type" value="Genomic_DNA"/>
</dbReference>
<feature type="compositionally biased region" description="Low complexity" evidence="1">
    <location>
        <begin position="152"/>
        <end position="179"/>
    </location>
</feature>
<keyword evidence="3" id="KW-1185">Reference proteome</keyword>